<evidence type="ECO:0000313" key="3">
    <source>
        <dbReference type="Proteomes" id="UP000028602"/>
    </source>
</evidence>
<dbReference type="SUPFAM" id="SSF53474">
    <property type="entry name" value="alpha/beta-Hydrolases"/>
    <property type="match status" value="1"/>
</dbReference>
<accession>A0A085JEZ9</accession>
<dbReference type="PANTHER" id="PTHR37017:SF11">
    <property type="entry name" value="ESTERASE_LIPASE_THIOESTERASE DOMAIN-CONTAINING PROTEIN"/>
    <property type="match status" value="1"/>
</dbReference>
<dbReference type="Pfam" id="PF12697">
    <property type="entry name" value="Abhydrolase_6"/>
    <property type="match status" value="1"/>
</dbReference>
<dbReference type="RefSeq" id="WP_071780152.1">
    <property type="nucleotide sequence ID" value="NZ_ATMJ01000068.1"/>
</dbReference>
<dbReference type="OrthoDB" id="9814966at2"/>
<evidence type="ECO:0000313" key="2">
    <source>
        <dbReference type="EMBL" id="KFD19045.1"/>
    </source>
</evidence>
<protein>
    <submittedName>
        <fullName evidence="2">Salicylate esterase</fullName>
    </submittedName>
</protein>
<name>A0A085JEZ9_9GAMM</name>
<dbReference type="Proteomes" id="UP000028602">
    <property type="component" value="Unassembled WGS sequence"/>
</dbReference>
<dbReference type="EMBL" id="JMPR01000034">
    <property type="protein sequence ID" value="KFD19045.1"/>
    <property type="molecule type" value="Genomic_DNA"/>
</dbReference>
<dbReference type="InterPro" id="IPR052897">
    <property type="entry name" value="Sec-Metab_Biosynth_Hydrolase"/>
</dbReference>
<dbReference type="PANTHER" id="PTHR37017">
    <property type="entry name" value="AB HYDROLASE-1 DOMAIN-CONTAINING PROTEIN-RELATED"/>
    <property type="match status" value="1"/>
</dbReference>
<proteinExistence type="predicted"/>
<sequence length="232" mass="26553">MKNIIFIHGAWHGGWCWKKIEPYFSDDEYNVLFFDIHSSKNPDDDMSFEGSINLLKEKIEKMTGDVILVAHSMGGMYATQVSEYFVNKISKIIYVSGFIPKDNQSCLDLALNDVGIVKFGLIFNDAKTLVTVDEKIIRPAFYNDVSEDDYAFCRENIKPQNFSHYTTKVKLASDNSKKTTRIFIRCMRDMAITPGFQTIMALENGCDIYDLDSGHSPFLSKVNEFVDLIKKF</sequence>
<dbReference type="InterPro" id="IPR029058">
    <property type="entry name" value="AB_hydrolase_fold"/>
</dbReference>
<dbReference type="AlphaFoldDB" id="A0A085JEZ9"/>
<dbReference type="eggNOG" id="COG0596">
    <property type="taxonomic scope" value="Bacteria"/>
</dbReference>
<feature type="domain" description="AB hydrolase-1" evidence="1">
    <location>
        <begin position="4"/>
        <end position="227"/>
    </location>
</feature>
<comment type="caution">
    <text evidence="2">The sequence shown here is derived from an EMBL/GenBank/DDBJ whole genome shotgun (WGS) entry which is preliminary data.</text>
</comment>
<gene>
    <name evidence="2" type="ORF">GTPT_1982</name>
</gene>
<keyword evidence="3" id="KW-1185">Reference proteome</keyword>
<evidence type="ECO:0000259" key="1">
    <source>
        <dbReference type="Pfam" id="PF12697"/>
    </source>
</evidence>
<reference evidence="2 3" key="1">
    <citation type="submission" date="2014-05" db="EMBL/GenBank/DDBJ databases">
        <title>ATOL: Assembling a taxonomically balanced genome-scale reconstruction of the evolutionary history of the Enterobacteriaceae.</title>
        <authorList>
            <person name="Plunkett G.III."/>
            <person name="Neeno-Eckwall E.C."/>
            <person name="Glasner J.D."/>
            <person name="Perna N.T."/>
        </authorList>
    </citation>
    <scope>NUCLEOTIDE SEQUENCE [LARGE SCALE GENOMIC DNA]</scope>
    <source>
        <strain evidence="2 3">ATCC 33301</strain>
    </source>
</reference>
<dbReference type="Gene3D" id="3.40.50.1820">
    <property type="entry name" value="alpha/beta hydrolase"/>
    <property type="match status" value="1"/>
</dbReference>
<organism evidence="2 3">
    <name type="scientific">Tatumella ptyseos ATCC 33301</name>
    <dbReference type="NCBI Taxonomy" id="1005995"/>
    <lineage>
        <taxon>Bacteria</taxon>
        <taxon>Pseudomonadati</taxon>
        <taxon>Pseudomonadota</taxon>
        <taxon>Gammaproteobacteria</taxon>
        <taxon>Enterobacterales</taxon>
        <taxon>Erwiniaceae</taxon>
        <taxon>Tatumella</taxon>
    </lineage>
</organism>
<dbReference type="InterPro" id="IPR000073">
    <property type="entry name" value="AB_hydrolase_1"/>
</dbReference>